<gene>
    <name evidence="9" type="ORF">FHR79_002201</name>
</gene>
<evidence type="ECO:0000313" key="9">
    <source>
        <dbReference type="EMBL" id="MBA9082065.1"/>
    </source>
</evidence>
<feature type="domain" description="FAD dependent oxidoreductase" evidence="7">
    <location>
        <begin position="31"/>
        <end position="394"/>
    </location>
</feature>
<keyword evidence="5 6" id="KW-0560">Oxidoreductase</keyword>
<feature type="domain" description="Alpha-glycerophosphate oxidase C-terminal" evidence="8">
    <location>
        <begin position="416"/>
        <end position="539"/>
    </location>
</feature>
<comment type="cofactor">
    <cofactor evidence="1 6">
        <name>FAD</name>
        <dbReference type="ChEBI" id="CHEBI:57692"/>
    </cofactor>
</comment>
<dbReference type="GO" id="GO:0004368">
    <property type="term" value="F:glycerol-3-phosphate dehydrogenase (quinone) activity"/>
    <property type="evidence" value="ECO:0007669"/>
    <property type="project" value="UniProtKB-EC"/>
</dbReference>
<name>A0ABR6E354_9MICC</name>
<dbReference type="InterPro" id="IPR000447">
    <property type="entry name" value="G3P_DH_FAD-dep"/>
</dbReference>
<dbReference type="Gene3D" id="3.30.9.10">
    <property type="entry name" value="D-Amino Acid Oxidase, subunit A, domain 2"/>
    <property type="match status" value="1"/>
</dbReference>
<evidence type="ECO:0000259" key="8">
    <source>
        <dbReference type="Pfam" id="PF16901"/>
    </source>
</evidence>
<dbReference type="InterPro" id="IPR036188">
    <property type="entry name" value="FAD/NAD-bd_sf"/>
</dbReference>
<keyword evidence="10" id="KW-1185">Reference proteome</keyword>
<evidence type="ECO:0000256" key="1">
    <source>
        <dbReference type="ARBA" id="ARBA00001974"/>
    </source>
</evidence>
<evidence type="ECO:0000256" key="5">
    <source>
        <dbReference type="ARBA" id="ARBA00023002"/>
    </source>
</evidence>
<keyword evidence="4" id="KW-0274">FAD</keyword>
<proteinExistence type="inferred from homology"/>
<dbReference type="EMBL" id="JACJIO010000022">
    <property type="protein sequence ID" value="MBA9082065.1"/>
    <property type="molecule type" value="Genomic_DNA"/>
</dbReference>
<dbReference type="InterPro" id="IPR031656">
    <property type="entry name" value="DAO_C"/>
</dbReference>
<comment type="caution">
    <text evidence="9">The sequence shown here is derived from an EMBL/GenBank/DDBJ whole genome shotgun (WGS) entry which is preliminary data.</text>
</comment>
<dbReference type="InterPro" id="IPR006076">
    <property type="entry name" value="FAD-dep_OxRdtase"/>
</dbReference>
<dbReference type="Pfam" id="PF01266">
    <property type="entry name" value="DAO"/>
    <property type="match status" value="1"/>
</dbReference>
<evidence type="ECO:0000256" key="3">
    <source>
        <dbReference type="ARBA" id="ARBA00022630"/>
    </source>
</evidence>
<evidence type="ECO:0000256" key="2">
    <source>
        <dbReference type="ARBA" id="ARBA00007330"/>
    </source>
</evidence>
<evidence type="ECO:0000259" key="7">
    <source>
        <dbReference type="Pfam" id="PF01266"/>
    </source>
</evidence>
<dbReference type="Gene3D" id="3.50.50.60">
    <property type="entry name" value="FAD/NAD(P)-binding domain"/>
    <property type="match status" value="1"/>
</dbReference>
<reference evidence="9 10" key="1">
    <citation type="submission" date="2020-08" db="EMBL/GenBank/DDBJ databases">
        <title>The Agave Microbiome: Exploring the role of microbial communities in plant adaptations to desert environments.</title>
        <authorList>
            <person name="Partida-Martinez L.P."/>
        </authorList>
    </citation>
    <scope>NUCLEOTIDE SEQUENCE [LARGE SCALE GENOMIC DNA]</scope>
    <source>
        <strain evidence="9 10">RAT4</strain>
    </source>
</reference>
<dbReference type="Pfam" id="PF16901">
    <property type="entry name" value="DAO_C"/>
    <property type="match status" value="1"/>
</dbReference>
<dbReference type="SUPFAM" id="SSF51905">
    <property type="entry name" value="FAD/NAD(P)-binding domain"/>
    <property type="match status" value="1"/>
</dbReference>
<evidence type="ECO:0000256" key="6">
    <source>
        <dbReference type="RuleBase" id="RU361217"/>
    </source>
</evidence>
<accession>A0ABR6E354</accession>
<dbReference type="Proteomes" id="UP000582085">
    <property type="component" value="Unassembled WGS sequence"/>
</dbReference>
<dbReference type="PRINTS" id="PR01001">
    <property type="entry name" value="FADG3PDH"/>
</dbReference>
<dbReference type="PROSITE" id="PS00978">
    <property type="entry name" value="FAD_G3PDH_2"/>
    <property type="match status" value="1"/>
</dbReference>
<evidence type="ECO:0000313" key="10">
    <source>
        <dbReference type="Proteomes" id="UP000582085"/>
    </source>
</evidence>
<comment type="catalytic activity">
    <reaction evidence="6">
        <text>a quinone + sn-glycerol 3-phosphate = dihydroxyacetone phosphate + a quinol</text>
        <dbReference type="Rhea" id="RHEA:18977"/>
        <dbReference type="ChEBI" id="CHEBI:24646"/>
        <dbReference type="ChEBI" id="CHEBI:57597"/>
        <dbReference type="ChEBI" id="CHEBI:57642"/>
        <dbReference type="ChEBI" id="CHEBI:132124"/>
        <dbReference type="EC" id="1.1.5.3"/>
    </reaction>
</comment>
<dbReference type="PANTHER" id="PTHR11985">
    <property type="entry name" value="GLYCEROL-3-PHOSPHATE DEHYDROGENASE"/>
    <property type="match status" value="1"/>
</dbReference>
<evidence type="ECO:0000256" key="4">
    <source>
        <dbReference type="ARBA" id="ARBA00022827"/>
    </source>
</evidence>
<dbReference type="EC" id="1.1.5.3" evidence="6"/>
<dbReference type="PANTHER" id="PTHR11985:SF31">
    <property type="entry name" value="GLYCEROL-3-PHOSPHATE DEHYDROGENASE 2"/>
    <property type="match status" value="1"/>
</dbReference>
<organism evidence="9 10">
    <name type="scientific">Micrococcus aloeverae</name>
    <dbReference type="NCBI Taxonomy" id="1391911"/>
    <lineage>
        <taxon>Bacteria</taxon>
        <taxon>Bacillati</taxon>
        <taxon>Actinomycetota</taxon>
        <taxon>Actinomycetes</taxon>
        <taxon>Micrococcales</taxon>
        <taxon>Micrococcaceae</taxon>
        <taxon>Micrococcus</taxon>
    </lineage>
</organism>
<sequence>MPTLRTVPLSAATREDHLARLRATSPEAPLDILIVGGGSTGVGAAFDAATRGLDVGIVEARDWASGTSSRSSRLMHGGLRYLEMLDVKLVYEALRERDLLLTQTAPHLVRPLRFVFPFFHKVIDRGFIGAGVTMYDAMQSLGRRRAMGAHRHLSRRSMAATFPSLDDEKIVGAVEYADAQFDDARLAMMLVRSAVDHGAVAANYTAVTGYLRGDDGRVQGVRVREETSGEEFDVHARAVILAGGVWTQEQQELAEADGGLEVLASKGAHITVPRDRIRADAATGVITKTEKSVLFLIPWDEYWVIGTTDTPWAEDVAHPAATADDIDYILEHANAVLKEDLTRDDVIATYAGLRPLLQPVTGSDGGSTKISREHTVTEVAPGLTAVAGGKWTTYRAMAEDVVDFVVRETHPTRPSLTERIPVLGGLGYSEIEAEADRIAADYGLDEARVDRLLFRYGTVLRHVLDLIDADPSLSVPLAEAPRYLRAEIVHAARAEGVVHLDDVIERRTRLSTEVRDRGVAAAAEIASLVAPELGWDEERIAGEIRAYKDLVAARLRGETAHDDVTAAAALAAADAAPVHGKEPVHGHDLPA</sequence>
<keyword evidence="3 6" id="KW-0285">Flavoprotein</keyword>
<dbReference type="PROSITE" id="PS00977">
    <property type="entry name" value="FAD_G3PDH_1"/>
    <property type="match status" value="1"/>
</dbReference>
<dbReference type="Gene3D" id="1.10.8.870">
    <property type="entry name" value="Alpha-glycerophosphate oxidase, cap domain"/>
    <property type="match status" value="1"/>
</dbReference>
<dbReference type="InterPro" id="IPR038299">
    <property type="entry name" value="DAO_C_sf"/>
</dbReference>
<dbReference type="RefSeq" id="WP_141843701.1">
    <property type="nucleotide sequence ID" value="NZ_JACJIO010000022.1"/>
</dbReference>
<comment type="similarity">
    <text evidence="2 6">Belongs to the FAD-dependent glycerol-3-phosphate dehydrogenase family.</text>
</comment>
<protein>
    <recommendedName>
        <fullName evidence="6">Glycerol-3-phosphate dehydrogenase</fullName>
        <ecNumber evidence="6">1.1.5.3</ecNumber>
    </recommendedName>
</protein>